<feature type="region of interest" description="Disordered" evidence="7">
    <location>
        <begin position="478"/>
        <end position="584"/>
    </location>
</feature>
<dbReference type="InterPro" id="IPR015943">
    <property type="entry name" value="WD40/YVTN_repeat-like_dom_sf"/>
</dbReference>
<dbReference type="Pfam" id="PF08149">
    <property type="entry name" value="BING4CT"/>
    <property type="match status" value="1"/>
</dbReference>
<dbReference type="InterPro" id="IPR036322">
    <property type="entry name" value="WD40_repeat_dom_sf"/>
</dbReference>
<evidence type="ECO:0000256" key="3">
    <source>
        <dbReference type="ARBA" id="ARBA00022574"/>
    </source>
</evidence>
<accession>A0A0G4EVG7</accession>
<reference evidence="9 10" key="1">
    <citation type="submission" date="2014-11" db="EMBL/GenBank/DDBJ databases">
        <authorList>
            <person name="Zhu J."/>
            <person name="Qi W."/>
            <person name="Song R."/>
        </authorList>
    </citation>
    <scope>NUCLEOTIDE SEQUENCE [LARGE SCALE GENOMIC DNA]</scope>
</reference>
<dbReference type="GO" id="GO:0000462">
    <property type="term" value="P:maturation of SSU-rRNA from tricistronic rRNA transcript (SSU-rRNA, 5.8S rRNA, LSU-rRNA)"/>
    <property type="evidence" value="ECO:0007669"/>
    <property type="project" value="TreeGrafter"/>
</dbReference>
<organism evidence="9 10">
    <name type="scientific">Vitrella brassicaformis (strain CCMP3155)</name>
    <dbReference type="NCBI Taxonomy" id="1169540"/>
    <lineage>
        <taxon>Eukaryota</taxon>
        <taxon>Sar</taxon>
        <taxon>Alveolata</taxon>
        <taxon>Colpodellida</taxon>
        <taxon>Vitrellaceae</taxon>
        <taxon>Vitrella</taxon>
    </lineage>
</organism>
<dbReference type="SMART" id="SM01033">
    <property type="entry name" value="BING4CT"/>
    <property type="match status" value="1"/>
</dbReference>
<keyword evidence="3 6" id="KW-0853">WD repeat</keyword>
<dbReference type="GO" id="GO:0030686">
    <property type="term" value="C:90S preribosome"/>
    <property type="evidence" value="ECO:0007669"/>
    <property type="project" value="TreeGrafter"/>
</dbReference>
<sequence>MAEELRLPEGKRRLDEEVIPIKTDTHGAVCKARRPPASTVEPKLKKIKLENAPKYRRHQQLQGVKRVSDKKLRSELRLQQRLDEEGVKRLAASEILLPSTPGYLEAEGPLERTYKFSQQDIEANLDVGSRQKLFDLRLSYGPYTMDFARNGRHLLFGGEKGHIALLDCHTMKSLFDINVRETVRAVQVLQNYTMVAAAQKKYVYIYDQNGIELHCLRDHKITYRLEYLPYHYLLCTVGEFSELTYRDISTGAVVASHKLKLGPVRVMRQNPMNAVLHLGHTNGTVTLWTPNMGKPVVKMLCHKGAVTGMDIHKNYMATAGLDGKWRIWDLRKYEPVHHFWYFGTPPSWVSFSQTGLVGLAFGPHVQVWKDATLTAKPKMPYMEHDLPGETIECVRFRPFEDVCAIGHSAGVSTLVVPGAGLPNFDSFEANPFETKKQRREKEVRDLLEKLQPDMITLDPMRIGMVDDAPKAVILEEQRKEAEEAASKKKKKPKKKMRGRSKAGKRAAKRERQYASYIREKAQERVKQQGGAAGEPPPQAAAAAADDQGEVGGWEDADMGEETARQDEASSGGGEKKVLVRPRRSALMRFLRRKVKETKTERPS</sequence>
<dbReference type="STRING" id="1169540.A0A0G4EVG7"/>
<dbReference type="PROSITE" id="PS50082">
    <property type="entry name" value="WD_REPEATS_2"/>
    <property type="match status" value="1"/>
</dbReference>
<gene>
    <name evidence="9" type="ORF">Vbra_8360</name>
</gene>
<dbReference type="PANTHER" id="PTHR14085">
    <property type="entry name" value="WD-REPEAT PROTEIN BING4"/>
    <property type="match status" value="1"/>
</dbReference>
<dbReference type="Gene3D" id="2.130.10.10">
    <property type="entry name" value="YVTN repeat-like/Quinoprotein amine dehydrogenase"/>
    <property type="match status" value="1"/>
</dbReference>
<dbReference type="Proteomes" id="UP000041254">
    <property type="component" value="Unassembled WGS sequence"/>
</dbReference>
<dbReference type="PhylomeDB" id="A0A0G4EVG7"/>
<feature type="repeat" description="WD" evidence="6">
    <location>
        <begin position="299"/>
        <end position="338"/>
    </location>
</feature>
<dbReference type="SUPFAM" id="SSF50978">
    <property type="entry name" value="WD40 repeat-like"/>
    <property type="match status" value="1"/>
</dbReference>
<dbReference type="FunCoup" id="A0A0G4EVG7">
    <property type="interactions" value="523"/>
</dbReference>
<evidence type="ECO:0000256" key="7">
    <source>
        <dbReference type="SAM" id="MobiDB-lite"/>
    </source>
</evidence>
<evidence type="ECO:0000256" key="5">
    <source>
        <dbReference type="ARBA" id="ARBA00023242"/>
    </source>
</evidence>
<keyword evidence="2" id="KW-0698">rRNA processing</keyword>
<dbReference type="OrthoDB" id="10251154at2759"/>
<protein>
    <recommendedName>
        <fullName evidence="8">BING4 C-terminal domain-containing protein</fullName>
    </recommendedName>
</protein>
<evidence type="ECO:0000256" key="6">
    <source>
        <dbReference type="PROSITE-ProRule" id="PRU00221"/>
    </source>
</evidence>
<comment type="subcellular location">
    <subcellularLocation>
        <location evidence="1">Nucleus</location>
        <location evidence="1">Nucleolus</location>
    </subcellularLocation>
</comment>
<dbReference type="PROSITE" id="PS00678">
    <property type="entry name" value="WD_REPEATS_1"/>
    <property type="match status" value="1"/>
</dbReference>
<name>A0A0G4EVG7_VITBC</name>
<evidence type="ECO:0000313" key="9">
    <source>
        <dbReference type="EMBL" id="CEM02401.1"/>
    </source>
</evidence>
<evidence type="ECO:0000256" key="4">
    <source>
        <dbReference type="ARBA" id="ARBA00022737"/>
    </source>
</evidence>
<keyword evidence="5" id="KW-0539">Nucleus</keyword>
<feature type="compositionally biased region" description="Basic residues" evidence="7">
    <location>
        <begin position="487"/>
        <end position="508"/>
    </location>
</feature>
<keyword evidence="4" id="KW-0677">Repeat</keyword>
<dbReference type="InterPro" id="IPR001680">
    <property type="entry name" value="WD40_rpt"/>
</dbReference>
<feature type="compositionally biased region" description="Basic and acidic residues" evidence="7">
    <location>
        <begin position="561"/>
        <end position="577"/>
    </location>
</feature>
<dbReference type="InterPro" id="IPR012952">
    <property type="entry name" value="BING4_C_dom"/>
</dbReference>
<evidence type="ECO:0000256" key="2">
    <source>
        <dbReference type="ARBA" id="ARBA00022552"/>
    </source>
</evidence>
<dbReference type="SMART" id="SM00320">
    <property type="entry name" value="WD40"/>
    <property type="match status" value="4"/>
</dbReference>
<dbReference type="FunFam" id="2.130.10.10:FF:000378">
    <property type="entry name" value="U3 small nucleolar RNA-associated protein 7"/>
    <property type="match status" value="1"/>
</dbReference>
<dbReference type="OMA" id="EFLPYHW"/>
<dbReference type="PANTHER" id="PTHR14085:SF3">
    <property type="entry name" value="WD REPEAT-CONTAINING PROTEIN 46"/>
    <property type="match status" value="1"/>
</dbReference>
<evidence type="ECO:0000256" key="1">
    <source>
        <dbReference type="ARBA" id="ARBA00004604"/>
    </source>
</evidence>
<evidence type="ECO:0000259" key="8">
    <source>
        <dbReference type="SMART" id="SM01033"/>
    </source>
</evidence>
<dbReference type="InterPro" id="IPR040315">
    <property type="entry name" value="WDR46/Utp7"/>
</dbReference>
<evidence type="ECO:0000313" key="10">
    <source>
        <dbReference type="Proteomes" id="UP000041254"/>
    </source>
</evidence>
<feature type="compositionally biased region" description="Acidic residues" evidence="7">
    <location>
        <begin position="546"/>
        <end position="560"/>
    </location>
</feature>
<dbReference type="EMBL" id="CDMY01000325">
    <property type="protein sequence ID" value="CEM02401.1"/>
    <property type="molecule type" value="Genomic_DNA"/>
</dbReference>
<keyword evidence="10" id="KW-1185">Reference proteome</keyword>
<dbReference type="AlphaFoldDB" id="A0A0G4EVG7"/>
<proteinExistence type="predicted"/>
<dbReference type="InterPro" id="IPR019775">
    <property type="entry name" value="WD40_repeat_CS"/>
</dbReference>
<feature type="domain" description="BING4 C-terminal" evidence="8">
    <location>
        <begin position="380"/>
        <end position="459"/>
    </location>
</feature>
<dbReference type="InParanoid" id="A0A0G4EVG7"/>
<feature type="compositionally biased region" description="Basic and acidic residues" evidence="7">
    <location>
        <begin position="509"/>
        <end position="526"/>
    </location>
</feature>
<dbReference type="GO" id="GO:0032040">
    <property type="term" value="C:small-subunit processome"/>
    <property type="evidence" value="ECO:0007669"/>
    <property type="project" value="TreeGrafter"/>
</dbReference>
<dbReference type="VEuPathDB" id="CryptoDB:Vbra_8360"/>